<gene>
    <name evidence="3" type="ORF">CLV51_107219</name>
</gene>
<dbReference type="OrthoDB" id="9810615at2"/>
<accession>A0A2P8HCE4</accession>
<dbReference type="AlphaFoldDB" id="A0A2P8HCE4"/>
<feature type="transmembrane region" description="Helical" evidence="1">
    <location>
        <begin position="46"/>
        <end position="70"/>
    </location>
</feature>
<evidence type="ECO:0000259" key="2">
    <source>
        <dbReference type="Pfam" id="PF00891"/>
    </source>
</evidence>
<dbReference type="Proteomes" id="UP000240971">
    <property type="component" value="Unassembled WGS sequence"/>
</dbReference>
<reference evidence="3 4" key="1">
    <citation type="submission" date="2018-03" db="EMBL/GenBank/DDBJ databases">
        <title>Genomic Encyclopedia of Archaeal and Bacterial Type Strains, Phase II (KMG-II): from individual species to whole genera.</title>
        <authorList>
            <person name="Goeker M."/>
        </authorList>
    </citation>
    <scope>NUCLEOTIDE SEQUENCE [LARGE SCALE GENOMIC DNA]</scope>
    <source>
        <strain evidence="3 4">DSM 24859</strain>
    </source>
</reference>
<keyword evidence="4" id="KW-1185">Reference proteome</keyword>
<feature type="domain" description="O-methyltransferase C-terminal" evidence="2">
    <location>
        <begin position="101"/>
        <end position="202"/>
    </location>
</feature>
<dbReference type="Gene3D" id="3.40.50.150">
    <property type="entry name" value="Vaccinia Virus protein VP39"/>
    <property type="match status" value="1"/>
</dbReference>
<dbReference type="GO" id="GO:0008171">
    <property type="term" value="F:O-methyltransferase activity"/>
    <property type="evidence" value="ECO:0007669"/>
    <property type="project" value="InterPro"/>
</dbReference>
<name>A0A2P8HCE4_CHINA</name>
<sequence>METLSRKPFQGITNIIRFNWQYYVIAFCSIILLFTVKGFLPYYSQLTAAIVALFTLLSTVVSLIVSWYIYDYTGLYSLNWLPVLNGRSSGNIVNMHAGFDETSAILAKKYPAAKLLVFDFYDPLRHTEVSIERARKAYPAFPATKVISTSKVPLNENSADCICLIFSAHEIRNDEERVHFFQQLKNALRADGQIILVEHLRDINNFVAYNIGFLHFLSKRKWMQTLTNAGLSVDKVFKLTPFVSTYILKK</sequence>
<evidence type="ECO:0000313" key="3">
    <source>
        <dbReference type="EMBL" id="PSL43907.1"/>
    </source>
</evidence>
<dbReference type="RefSeq" id="WP_106530872.1">
    <property type="nucleotide sequence ID" value="NZ_PYAW01000007.1"/>
</dbReference>
<keyword evidence="1" id="KW-1133">Transmembrane helix</keyword>
<keyword evidence="3" id="KW-0489">Methyltransferase</keyword>
<proteinExistence type="predicted"/>
<feature type="transmembrane region" description="Helical" evidence="1">
    <location>
        <begin position="20"/>
        <end position="40"/>
    </location>
</feature>
<keyword evidence="1" id="KW-0472">Membrane</keyword>
<dbReference type="Pfam" id="PF00891">
    <property type="entry name" value="Methyltransf_2"/>
    <property type="match status" value="1"/>
</dbReference>
<dbReference type="SUPFAM" id="SSF53335">
    <property type="entry name" value="S-adenosyl-L-methionine-dependent methyltransferases"/>
    <property type="match status" value="1"/>
</dbReference>
<dbReference type="EMBL" id="PYAW01000007">
    <property type="protein sequence ID" value="PSL43907.1"/>
    <property type="molecule type" value="Genomic_DNA"/>
</dbReference>
<evidence type="ECO:0000256" key="1">
    <source>
        <dbReference type="SAM" id="Phobius"/>
    </source>
</evidence>
<dbReference type="InterPro" id="IPR001077">
    <property type="entry name" value="COMT_C"/>
</dbReference>
<protein>
    <submittedName>
        <fullName evidence="3">O-methyltransferase</fullName>
    </submittedName>
</protein>
<dbReference type="InterPro" id="IPR029063">
    <property type="entry name" value="SAM-dependent_MTases_sf"/>
</dbReference>
<keyword evidence="1" id="KW-0812">Transmembrane</keyword>
<keyword evidence="3" id="KW-0808">Transferase</keyword>
<organism evidence="3 4">
    <name type="scientific">Chitinophaga niastensis</name>
    <dbReference type="NCBI Taxonomy" id="536980"/>
    <lineage>
        <taxon>Bacteria</taxon>
        <taxon>Pseudomonadati</taxon>
        <taxon>Bacteroidota</taxon>
        <taxon>Chitinophagia</taxon>
        <taxon>Chitinophagales</taxon>
        <taxon>Chitinophagaceae</taxon>
        <taxon>Chitinophaga</taxon>
    </lineage>
</organism>
<comment type="caution">
    <text evidence="3">The sequence shown here is derived from an EMBL/GenBank/DDBJ whole genome shotgun (WGS) entry which is preliminary data.</text>
</comment>
<evidence type="ECO:0000313" key="4">
    <source>
        <dbReference type="Proteomes" id="UP000240971"/>
    </source>
</evidence>
<dbReference type="GO" id="GO:0032259">
    <property type="term" value="P:methylation"/>
    <property type="evidence" value="ECO:0007669"/>
    <property type="project" value="UniProtKB-KW"/>
</dbReference>